<feature type="region of interest" description="Disordered" evidence="1">
    <location>
        <begin position="169"/>
        <end position="219"/>
    </location>
</feature>
<keyword evidence="3" id="KW-1185">Reference proteome</keyword>
<organism evidence="2 3">
    <name type="scientific">Paraburkholderia fungorum</name>
    <dbReference type="NCBI Taxonomy" id="134537"/>
    <lineage>
        <taxon>Bacteria</taxon>
        <taxon>Pseudomonadati</taxon>
        <taxon>Pseudomonadota</taxon>
        <taxon>Betaproteobacteria</taxon>
        <taxon>Burkholderiales</taxon>
        <taxon>Burkholderiaceae</taxon>
        <taxon>Paraburkholderia</taxon>
    </lineage>
</organism>
<name>A0A1H0YW02_9BURK</name>
<proteinExistence type="predicted"/>
<feature type="compositionally biased region" description="Polar residues" evidence="1">
    <location>
        <begin position="173"/>
        <end position="183"/>
    </location>
</feature>
<accession>A0A1H0YW02</accession>
<gene>
    <name evidence="2" type="ORF">SAMN05443245_0309</name>
</gene>
<evidence type="ECO:0000313" key="2">
    <source>
        <dbReference type="EMBL" id="SDQ19288.1"/>
    </source>
</evidence>
<dbReference type="Proteomes" id="UP000183487">
    <property type="component" value="Unassembled WGS sequence"/>
</dbReference>
<evidence type="ECO:0000256" key="1">
    <source>
        <dbReference type="SAM" id="MobiDB-lite"/>
    </source>
</evidence>
<evidence type="ECO:0000313" key="3">
    <source>
        <dbReference type="Proteomes" id="UP000183487"/>
    </source>
</evidence>
<feature type="region of interest" description="Disordered" evidence="1">
    <location>
        <begin position="1"/>
        <end position="20"/>
    </location>
</feature>
<protein>
    <submittedName>
        <fullName evidence="2">Uncharacterized protein</fullName>
    </submittedName>
</protein>
<dbReference type="EMBL" id="FNKP01000001">
    <property type="protein sequence ID" value="SDQ19288.1"/>
    <property type="molecule type" value="Genomic_DNA"/>
</dbReference>
<sequence length="219" mass="24755">MRLEPRKQTSVRRKRGDRPGRAAAWRLRRLIRPGHDEPSCDISVKRYHQIGPTLSCLRQPFHSLLRVLINGTARPRRVSGNVDADYHENQARAQSNWRARHDAGHVSVSLVRDHRRSKRPLSLRRGVSIPHCRRCINLQVPMTAARMDVASQKLTYQMPLPPAIFPTDKRESALSTASFQTATPGVRPCVDQTQECPPEPSGASSADHRRPSNNPLHRG</sequence>
<dbReference type="AlphaFoldDB" id="A0A1H0YW02"/>
<reference evidence="3" key="1">
    <citation type="submission" date="2016-10" db="EMBL/GenBank/DDBJ databases">
        <authorList>
            <person name="Varghese N."/>
            <person name="Submissions S."/>
        </authorList>
    </citation>
    <scope>NUCLEOTIDE SEQUENCE [LARGE SCALE GENOMIC DNA]</scope>
    <source>
        <strain evidence="3">GAS106B</strain>
    </source>
</reference>